<proteinExistence type="predicted"/>
<accession>A0AAV8XKC2</accession>
<gene>
    <name evidence="2" type="ORF">NQ318_015193</name>
</gene>
<dbReference type="GO" id="GO:0005929">
    <property type="term" value="C:cilium"/>
    <property type="evidence" value="ECO:0007669"/>
    <property type="project" value="TreeGrafter"/>
</dbReference>
<evidence type="ECO:0000313" key="2">
    <source>
        <dbReference type="EMBL" id="KAJ8939235.1"/>
    </source>
</evidence>
<keyword evidence="3" id="KW-1185">Reference proteome</keyword>
<evidence type="ECO:0008006" key="4">
    <source>
        <dbReference type="Google" id="ProtNLM"/>
    </source>
</evidence>
<protein>
    <recommendedName>
        <fullName evidence="4">Calponin-homology (CH) domain-containing protein</fullName>
    </recommendedName>
</protein>
<dbReference type="InterPro" id="IPR013783">
    <property type="entry name" value="Ig-like_fold"/>
</dbReference>
<organism evidence="2 3">
    <name type="scientific">Aromia moschata</name>
    <dbReference type="NCBI Taxonomy" id="1265417"/>
    <lineage>
        <taxon>Eukaryota</taxon>
        <taxon>Metazoa</taxon>
        <taxon>Ecdysozoa</taxon>
        <taxon>Arthropoda</taxon>
        <taxon>Hexapoda</taxon>
        <taxon>Insecta</taxon>
        <taxon>Pterygota</taxon>
        <taxon>Neoptera</taxon>
        <taxon>Endopterygota</taxon>
        <taxon>Coleoptera</taxon>
        <taxon>Polyphaga</taxon>
        <taxon>Cucujiformia</taxon>
        <taxon>Chrysomeloidea</taxon>
        <taxon>Cerambycidae</taxon>
        <taxon>Cerambycinae</taxon>
        <taxon>Callichromatini</taxon>
        <taxon>Aromia</taxon>
    </lineage>
</organism>
<evidence type="ECO:0000313" key="3">
    <source>
        <dbReference type="Proteomes" id="UP001162162"/>
    </source>
</evidence>
<dbReference type="EMBL" id="JAPWTK010000499">
    <property type="protein sequence ID" value="KAJ8939235.1"/>
    <property type="molecule type" value="Genomic_DNA"/>
</dbReference>
<reference evidence="2" key="1">
    <citation type="journal article" date="2023" name="Insect Mol. Biol.">
        <title>Genome sequencing provides insights into the evolution of gene families encoding plant cell wall-degrading enzymes in longhorned beetles.</title>
        <authorList>
            <person name="Shin N.R."/>
            <person name="Okamura Y."/>
            <person name="Kirsch R."/>
            <person name="Pauchet Y."/>
        </authorList>
    </citation>
    <scope>NUCLEOTIDE SEQUENCE</scope>
    <source>
        <strain evidence="2">AMC_N1</strain>
    </source>
</reference>
<dbReference type="PANTHER" id="PTHR45912">
    <property type="entry name" value="CILIA- AND FLAGELLA-ASSOCIATED PROTEIN 47"/>
    <property type="match status" value="1"/>
</dbReference>
<feature type="non-terminal residue" evidence="2">
    <location>
        <position position="1"/>
    </location>
</feature>
<dbReference type="Proteomes" id="UP001162162">
    <property type="component" value="Unassembled WGS sequence"/>
</dbReference>
<dbReference type="PANTHER" id="PTHR45912:SF3">
    <property type="entry name" value="CILIA- AND FLAGELLA-ASSOCIATED PROTEIN 47"/>
    <property type="match status" value="1"/>
</dbReference>
<evidence type="ECO:0000256" key="1">
    <source>
        <dbReference type="SAM" id="MobiDB-lite"/>
    </source>
</evidence>
<comment type="caution">
    <text evidence="2">The sequence shown here is derived from an EMBL/GenBank/DDBJ whole genome shotgun (WGS) entry which is preliminary data.</text>
</comment>
<dbReference type="Gene3D" id="2.60.40.10">
    <property type="entry name" value="Immunoglobulins"/>
    <property type="match status" value="2"/>
</dbReference>
<dbReference type="GO" id="GO:0060271">
    <property type="term" value="P:cilium assembly"/>
    <property type="evidence" value="ECO:0007669"/>
    <property type="project" value="TreeGrafter"/>
</dbReference>
<feature type="region of interest" description="Disordered" evidence="1">
    <location>
        <begin position="256"/>
        <end position="275"/>
    </location>
</feature>
<sequence length="1520" mass="172924">EESEESVVSDRPFYTDEVFDEDLQICLYGEMEHPSLKFTPDSFTMDYLKAYEPHIYELNIKNGSPSLPIIVVYNKIPCIELEPKRIHLGPNGSLEATVTVKPSKVGPVSTKIVFDLIYEAPNESCKVGTAAIPIHYVASMACPRMEPKFNLGITPQVVNEVGLLVDDVRYNTNVSKPTQAIVDKNFNKFKQNNSDLIAFPNDRPKGLRPWTSDIPCTTIYANLPRLVSQQGNRALNGPDNRKALIKQRYVDYFRSPAGKKPKQSQPPSSTPPHYDVDEKRILLQEIRVSDCKLPVAITEMVATTHVPLSPRKLLRIKINPKFVELGQVSFNDLDLDTTLKFVAPNTLTKDCFYIHNGNEFAISVDIKAVSNAILINGRKKLVISPHAEQNIFFDCVSRGLGKYHVPVFIIVNDFHIFDATVLADVVPTTVYCPHNEIVTNPTDNRAIFEVFNQVNCDLSFTWEVQDPSFEVFPATGRIPPRKSMYCRASFHPHSDEIYGNEIYLMSQNGVKQTITVYYENVKADIGFNSSLIKFENIPLNAPVSRHLVVKNFADKPISYAISSPTSFGEISVTPTKGLLGPMSYGYFQVSAQFMDVVDFRCELKFVTQYEYSYTVRVEGNVVFPNVSIIPEFIQFNKIPAGAYERRVFRIRNMSEVECNLQFRLKDYPEVFVADSERRGVQETGPLKPNESRQLFLEFKPSDPVIYSIYLPYVINGVVGPPVLNHPRSLRPGTYFKAAGDEFKTVIETPDLLPIVAIKCAAGPPWVHFSSLELSFFYGEQREQLWTVKNVSSTEHQLAIPLLDADNPFRLEPGTEDNYQVTEKYHKVFISPGDTAVLKISFEPREFGTFCLEVPVFVDKAITKCPFNYMKLSGTENISGKVNLEFIAHQESCSVEAHATDDSLSVKLVKKKPATDSASNAFMDALVTFAPSEECCVRSSIEFKCTCGSSCTLIVKAGASNCILLTYHSFIRAKAAAASVDFKSTFPYFPKSTNTSFYGQKLRSVIATFENGIFTQRLFSQNFIKIPDSLCRVPVTVKLAGKEGGFHFEREPPRVLPLVQILIFLVNQRVVKYFDDMTIKPAFEGTEGVRYMYVIYRNVIGFLKDQRIFVPQLEPEHLLPYELYVIFKEEFEDSQDQEPVLSQEDFYDFSKQCWLDLLLQIYSVLVFDRTMCSRNVKLRSRELHAAKTCVFHKEFSRYYSENRRHLGEDMHDSEARLLLWMEFHYEKQKSILWDLHAHPELKAPRKFRCFESEFGDAMAFATALVAYCPYLLDDLRKFYPSANSEEHRFHNTCVIYEIMKKVNLRENLLQPTAAPLTALTVLQMGCYLYDTLPGFFPKETVVLSAALAEKDYNDITLRNTENASIAYTPILHSNETNDFAVDSERVVVPPKKQKVLRITYFSKSVMRKRAVLILCGETEGFKPAKTMAFNLEGTPKIFEFTEKYTFEVSVFVPTFKTLNITSPFETKYESKLYLYFGDQSMALDDGNEFIPVSVQIARNVPRQIRINPECAFDDEGSGTWI</sequence>
<name>A0AAV8XKC2_9CUCU</name>